<comment type="caution">
    <text evidence="1">The sequence shown here is derived from an EMBL/GenBank/DDBJ whole genome shotgun (WGS) entry which is preliminary data.</text>
</comment>
<protein>
    <submittedName>
        <fullName evidence="1">Uncharacterized protein</fullName>
    </submittedName>
</protein>
<name>A0ABD3QPB3_9STRA</name>
<proteinExistence type="predicted"/>
<accession>A0ABD3QPB3</accession>
<dbReference type="Proteomes" id="UP001530400">
    <property type="component" value="Unassembled WGS sequence"/>
</dbReference>
<gene>
    <name evidence="1" type="ORF">ACHAWO_007375</name>
</gene>
<keyword evidence="2" id="KW-1185">Reference proteome</keyword>
<evidence type="ECO:0000313" key="1">
    <source>
        <dbReference type="EMBL" id="KAL3802009.1"/>
    </source>
</evidence>
<sequence>MSQDYEKCLKHTVAHQGYVIGAYEDVYLHVLDASVAKEIARVDKDAGRKERKIVQCSPDSDRLNSYEGKLPIIETIAFRKGKNGNWSDEDGAIIRIRKEKDMRKSIFEKLNYSSGEWETVN</sequence>
<reference evidence="1 2" key="1">
    <citation type="submission" date="2024-10" db="EMBL/GenBank/DDBJ databases">
        <title>Updated reference genomes for cyclostephanoid diatoms.</title>
        <authorList>
            <person name="Roberts W.R."/>
            <person name="Alverson A.J."/>
        </authorList>
    </citation>
    <scope>NUCLEOTIDE SEQUENCE [LARGE SCALE GENOMIC DNA]</scope>
    <source>
        <strain evidence="1 2">AJA010-31</strain>
    </source>
</reference>
<dbReference type="EMBL" id="JALLPJ020000117">
    <property type="protein sequence ID" value="KAL3802009.1"/>
    <property type="molecule type" value="Genomic_DNA"/>
</dbReference>
<organism evidence="1 2">
    <name type="scientific">Cyclotella atomus</name>
    <dbReference type="NCBI Taxonomy" id="382360"/>
    <lineage>
        <taxon>Eukaryota</taxon>
        <taxon>Sar</taxon>
        <taxon>Stramenopiles</taxon>
        <taxon>Ochrophyta</taxon>
        <taxon>Bacillariophyta</taxon>
        <taxon>Coscinodiscophyceae</taxon>
        <taxon>Thalassiosirophycidae</taxon>
        <taxon>Stephanodiscales</taxon>
        <taxon>Stephanodiscaceae</taxon>
        <taxon>Cyclotella</taxon>
    </lineage>
</organism>
<evidence type="ECO:0000313" key="2">
    <source>
        <dbReference type="Proteomes" id="UP001530400"/>
    </source>
</evidence>
<dbReference type="AlphaFoldDB" id="A0ABD3QPB3"/>